<keyword evidence="2" id="KW-1185">Reference proteome</keyword>
<accession>A0AAV9ETJ8</accession>
<proteinExistence type="predicted"/>
<dbReference type="EMBL" id="JAUJYO010000005">
    <property type="protein sequence ID" value="KAK1316113.1"/>
    <property type="molecule type" value="Genomic_DNA"/>
</dbReference>
<organism evidence="1 2">
    <name type="scientific">Acorus calamus</name>
    <name type="common">Sweet flag</name>
    <dbReference type="NCBI Taxonomy" id="4465"/>
    <lineage>
        <taxon>Eukaryota</taxon>
        <taxon>Viridiplantae</taxon>
        <taxon>Streptophyta</taxon>
        <taxon>Embryophyta</taxon>
        <taxon>Tracheophyta</taxon>
        <taxon>Spermatophyta</taxon>
        <taxon>Magnoliopsida</taxon>
        <taxon>Liliopsida</taxon>
        <taxon>Acoraceae</taxon>
        <taxon>Acorus</taxon>
    </lineage>
</organism>
<name>A0AAV9ETJ8_ACOCL</name>
<sequence length="86" mass="10120">MTELSIRLQACSKKNANAVLISNEHPFEELHNWKHRVLFDLPEEEEEQIDKREGRIPPRKTVSFKGGYLDLQDVKIKLIKINSLHR</sequence>
<gene>
    <name evidence="1" type="ORF">QJS10_CPA05g01795</name>
</gene>
<dbReference type="Proteomes" id="UP001180020">
    <property type="component" value="Unassembled WGS sequence"/>
</dbReference>
<protein>
    <submittedName>
        <fullName evidence="1">Uncharacterized protein</fullName>
    </submittedName>
</protein>
<reference evidence="1" key="1">
    <citation type="journal article" date="2023" name="Nat. Commun.">
        <title>Diploid and tetraploid genomes of Acorus and the evolution of monocots.</title>
        <authorList>
            <person name="Ma L."/>
            <person name="Liu K.W."/>
            <person name="Li Z."/>
            <person name="Hsiao Y.Y."/>
            <person name="Qi Y."/>
            <person name="Fu T."/>
            <person name="Tang G.D."/>
            <person name="Zhang D."/>
            <person name="Sun W.H."/>
            <person name="Liu D.K."/>
            <person name="Li Y."/>
            <person name="Chen G.Z."/>
            <person name="Liu X.D."/>
            <person name="Liao X.Y."/>
            <person name="Jiang Y.T."/>
            <person name="Yu X."/>
            <person name="Hao Y."/>
            <person name="Huang J."/>
            <person name="Zhao X.W."/>
            <person name="Ke S."/>
            <person name="Chen Y.Y."/>
            <person name="Wu W.L."/>
            <person name="Hsu J.L."/>
            <person name="Lin Y.F."/>
            <person name="Huang M.D."/>
            <person name="Li C.Y."/>
            <person name="Huang L."/>
            <person name="Wang Z.W."/>
            <person name="Zhao X."/>
            <person name="Zhong W.Y."/>
            <person name="Peng D.H."/>
            <person name="Ahmad S."/>
            <person name="Lan S."/>
            <person name="Zhang J.S."/>
            <person name="Tsai W.C."/>
            <person name="Van de Peer Y."/>
            <person name="Liu Z.J."/>
        </authorList>
    </citation>
    <scope>NUCLEOTIDE SEQUENCE</scope>
    <source>
        <strain evidence="1">CP</strain>
    </source>
</reference>
<comment type="caution">
    <text evidence="1">The sequence shown here is derived from an EMBL/GenBank/DDBJ whole genome shotgun (WGS) entry which is preliminary data.</text>
</comment>
<evidence type="ECO:0000313" key="2">
    <source>
        <dbReference type="Proteomes" id="UP001180020"/>
    </source>
</evidence>
<reference evidence="1" key="2">
    <citation type="submission" date="2023-06" db="EMBL/GenBank/DDBJ databases">
        <authorList>
            <person name="Ma L."/>
            <person name="Liu K.-W."/>
            <person name="Li Z."/>
            <person name="Hsiao Y.-Y."/>
            <person name="Qi Y."/>
            <person name="Fu T."/>
            <person name="Tang G."/>
            <person name="Zhang D."/>
            <person name="Sun W.-H."/>
            <person name="Liu D.-K."/>
            <person name="Li Y."/>
            <person name="Chen G.-Z."/>
            <person name="Liu X.-D."/>
            <person name="Liao X.-Y."/>
            <person name="Jiang Y.-T."/>
            <person name="Yu X."/>
            <person name="Hao Y."/>
            <person name="Huang J."/>
            <person name="Zhao X.-W."/>
            <person name="Ke S."/>
            <person name="Chen Y.-Y."/>
            <person name="Wu W.-L."/>
            <person name="Hsu J.-L."/>
            <person name="Lin Y.-F."/>
            <person name="Huang M.-D."/>
            <person name="Li C.-Y."/>
            <person name="Huang L."/>
            <person name="Wang Z.-W."/>
            <person name="Zhao X."/>
            <person name="Zhong W.-Y."/>
            <person name="Peng D.-H."/>
            <person name="Ahmad S."/>
            <person name="Lan S."/>
            <person name="Zhang J.-S."/>
            <person name="Tsai W.-C."/>
            <person name="Van De Peer Y."/>
            <person name="Liu Z.-J."/>
        </authorList>
    </citation>
    <scope>NUCLEOTIDE SEQUENCE</scope>
    <source>
        <strain evidence="1">CP</strain>
        <tissue evidence="1">Leaves</tissue>
    </source>
</reference>
<dbReference type="AlphaFoldDB" id="A0AAV9ETJ8"/>
<evidence type="ECO:0000313" key="1">
    <source>
        <dbReference type="EMBL" id="KAK1316113.1"/>
    </source>
</evidence>